<reference evidence="2" key="1">
    <citation type="submission" date="2022-11" db="UniProtKB">
        <authorList>
            <consortium name="WormBaseParasite"/>
        </authorList>
    </citation>
    <scope>IDENTIFICATION</scope>
</reference>
<evidence type="ECO:0000313" key="2">
    <source>
        <dbReference type="WBParaSite" id="ES5_v2.g15545.t1"/>
    </source>
</evidence>
<evidence type="ECO:0000313" key="1">
    <source>
        <dbReference type="Proteomes" id="UP000887579"/>
    </source>
</evidence>
<name>A0AC34FFG2_9BILA</name>
<accession>A0AC34FFG2</accession>
<dbReference type="WBParaSite" id="ES5_v2.g15545.t1">
    <property type="protein sequence ID" value="ES5_v2.g15545.t1"/>
    <property type="gene ID" value="ES5_v2.g15545"/>
</dbReference>
<organism evidence="1 2">
    <name type="scientific">Panagrolaimus sp. ES5</name>
    <dbReference type="NCBI Taxonomy" id="591445"/>
    <lineage>
        <taxon>Eukaryota</taxon>
        <taxon>Metazoa</taxon>
        <taxon>Ecdysozoa</taxon>
        <taxon>Nematoda</taxon>
        <taxon>Chromadorea</taxon>
        <taxon>Rhabditida</taxon>
        <taxon>Tylenchina</taxon>
        <taxon>Panagrolaimomorpha</taxon>
        <taxon>Panagrolaimoidea</taxon>
        <taxon>Panagrolaimidae</taxon>
        <taxon>Panagrolaimus</taxon>
    </lineage>
</organism>
<sequence>MRAKASLLLGICFLLCVTNLSYAQKLSEEDALEGSANLMSPDDEDFTEHSGELPPEVEEPRKSSTFKPHFVTQPNVNEIIKETVGTDAPTTVITDKPIKDAENADSNHTMLILAIAVIVAVLIVLVLVIACCRKKKSPADYEAGTQRV</sequence>
<protein>
    <submittedName>
        <fullName evidence="2">Uncharacterized protein</fullName>
    </submittedName>
</protein>
<dbReference type="Proteomes" id="UP000887579">
    <property type="component" value="Unplaced"/>
</dbReference>
<proteinExistence type="predicted"/>